<organism evidence="1 2">
    <name type="scientific">Paenibacillus pini JCM 16418</name>
    <dbReference type="NCBI Taxonomy" id="1236976"/>
    <lineage>
        <taxon>Bacteria</taxon>
        <taxon>Bacillati</taxon>
        <taxon>Bacillota</taxon>
        <taxon>Bacilli</taxon>
        <taxon>Bacillales</taxon>
        <taxon>Paenibacillaceae</taxon>
        <taxon>Paenibacillus</taxon>
    </lineage>
</organism>
<dbReference type="Proteomes" id="UP000019364">
    <property type="component" value="Unassembled WGS sequence"/>
</dbReference>
<sequence>MVSHLIISELVQIFYYFTILEPEVDAPKKAQPQSAMLFHIYKFLARSDHMLRRD</sequence>
<keyword evidence="2" id="KW-1185">Reference proteome</keyword>
<accession>W7YUK8</accession>
<evidence type="ECO:0000313" key="1">
    <source>
        <dbReference type="EMBL" id="GAF08266.1"/>
    </source>
</evidence>
<reference evidence="1 2" key="1">
    <citation type="journal article" date="2014" name="Genome Announc.">
        <title>Draft Genome Sequence of Paenibacillus pini JCM 16418T, Isolated from the Rhizosphere of Pine Tree.</title>
        <authorList>
            <person name="Yuki M."/>
            <person name="Oshima K."/>
            <person name="Suda W."/>
            <person name="Oshida Y."/>
            <person name="Kitamura K."/>
            <person name="Iida Y."/>
            <person name="Hattori M."/>
            <person name="Ohkuma M."/>
        </authorList>
    </citation>
    <scope>NUCLEOTIDE SEQUENCE [LARGE SCALE GENOMIC DNA]</scope>
    <source>
        <strain evidence="1 2">JCM 16418</strain>
    </source>
</reference>
<evidence type="ECO:0000313" key="2">
    <source>
        <dbReference type="Proteomes" id="UP000019364"/>
    </source>
</evidence>
<gene>
    <name evidence="1" type="ORF">JCM16418_2328</name>
</gene>
<dbReference type="AlphaFoldDB" id="W7YUK8"/>
<dbReference type="STRING" id="1236976.JCM16418_2328"/>
<name>W7YUK8_9BACL</name>
<proteinExistence type="predicted"/>
<dbReference type="EMBL" id="BAVZ01000006">
    <property type="protein sequence ID" value="GAF08266.1"/>
    <property type="molecule type" value="Genomic_DNA"/>
</dbReference>
<protein>
    <submittedName>
        <fullName evidence="1">Uncharacterized protein</fullName>
    </submittedName>
</protein>
<comment type="caution">
    <text evidence="1">The sequence shown here is derived from an EMBL/GenBank/DDBJ whole genome shotgun (WGS) entry which is preliminary data.</text>
</comment>